<evidence type="ECO:0000256" key="2">
    <source>
        <dbReference type="ARBA" id="ARBA00022980"/>
    </source>
</evidence>
<name>A0A831YEN5_9AQUI</name>
<keyword evidence="2 6" id="KW-0689">Ribosomal protein</keyword>
<dbReference type="AlphaFoldDB" id="A0A831YEN5"/>
<evidence type="ECO:0000256" key="4">
    <source>
        <dbReference type="ARBA" id="ARBA00035104"/>
    </source>
</evidence>
<sequence>MRHYELVFVLKPTLSDEELNARVEAIQNLIKDNQGEIYNVEKWGRKTLAYPIQKFNSGYYYLINYKTDNNKLPGILEYNLRINEDVIRFLNMKIHVPKAPTEENKEVA</sequence>
<dbReference type="Gene3D" id="3.30.70.60">
    <property type="match status" value="1"/>
</dbReference>
<protein>
    <recommendedName>
        <fullName evidence="5 6">Small ribosomal subunit protein bS6</fullName>
    </recommendedName>
</protein>
<evidence type="ECO:0000256" key="1">
    <source>
        <dbReference type="ARBA" id="ARBA00009512"/>
    </source>
</evidence>
<dbReference type="Proteomes" id="UP000885621">
    <property type="component" value="Unassembled WGS sequence"/>
</dbReference>
<keyword evidence="3 6" id="KW-0687">Ribonucleoprotein</keyword>
<dbReference type="GO" id="GO:0005840">
    <property type="term" value="C:ribosome"/>
    <property type="evidence" value="ECO:0007669"/>
    <property type="project" value="UniProtKB-KW"/>
</dbReference>
<dbReference type="CDD" id="cd00473">
    <property type="entry name" value="bS6"/>
    <property type="match status" value="1"/>
</dbReference>
<accession>A0A831YEN5</accession>
<keyword evidence="6" id="KW-0699">rRNA-binding</keyword>
<proteinExistence type="inferred from homology"/>
<evidence type="ECO:0000256" key="5">
    <source>
        <dbReference type="ARBA" id="ARBA00035294"/>
    </source>
</evidence>
<comment type="similarity">
    <text evidence="1 6">Belongs to the bacterial ribosomal protein bS6 family.</text>
</comment>
<dbReference type="GO" id="GO:0003735">
    <property type="term" value="F:structural constituent of ribosome"/>
    <property type="evidence" value="ECO:0007669"/>
    <property type="project" value="InterPro"/>
</dbReference>
<evidence type="ECO:0000256" key="6">
    <source>
        <dbReference type="HAMAP-Rule" id="MF_00360"/>
    </source>
</evidence>
<keyword evidence="6" id="KW-0694">RNA-binding</keyword>
<dbReference type="PANTHER" id="PTHR21011:SF1">
    <property type="entry name" value="SMALL RIBOSOMAL SUBUNIT PROTEIN BS6M"/>
    <property type="match status" value="1"/>
</dbReference>
<dbReference type="SUPFAM" id="SSF54995">
    <property type="entry name" value="Ribosomal protein S6"/>
    <property type="match status" value="1"/>
</dbReference>
<dbReference type="GO" id="GO:0006412">
    <property type="term" value="P:translation"/>
    <property type="evidence" value="ECO:0007669"/>
    <property type="project" value="UniProtKB-UniRule"/>
</dbReference>
<dbReference type="EMBL" id="DSFC01000249">
    <property type="protein sequence ID" value="HEV09614.1"/>
    <property type="molecule type" value="Genomic_DNA"/>
</dbReference>
<comment type="function">
    <text evidence="4 6">Binds together with bS18 to 16S ribosomal RNA.</text>
</comment>
<dbReference type="InterPro" id="IPR000529">
    <property type="entry name" value="Ribosomal_bS6"/>
</dbReference>
<dbReference type="NCBIfam" id="TIGR00166">
    <property type="entry name" value="S6"/>
    <property type="match status" value="1"/>
</dbReference>
<reference evidence="7" key="1">
    <citation type="journal article" date="2020" name="mSystems">
        <title>Genome- and Community-Level Interaction Insights into Carbon Utilization and Element Cycling Functions of Hydrothermarchaeota in Hydrothermal Sediment.</title>
        <authorList>
            <person name="Zhou Z."/>
            <person name="Liu Y."/>
            <person name="Xu W."/>
            <person name="Pan J."/>
            <person name="Luo Z.H."/>
            <person name="Li M."/>
        </authorList>
    </citation>
    <scope>NUCLEOTIDE SEQUENCE [LARGE SCALE GENOMIC DNA]</scope>
    <source>
        <strain evidence="7">SpSt-1257</strain>
    </source>
</reference>
<dbReference type="PANTHER" id="PTHR21011">
    <property type="entry name" value="MITOCHONDRIAL 28S RIBOSOMAL PROTEIN S6"/>
    <property type="match status" value="1"/>
</dbReference>
<dbReference type="GO" id="GO:1990904">
    <property type="term" value="C:ribonucleoprotein complex"/>
    <property type="evidence" value="ECO:0007669"/>
    <property type="project" value="UniProtKB-KW"/>
</dbReference>
<organism evidence="7">
    <name type="scientific">Sulfurihydrogenibium azorense</name>
    <dbReference type="NCBI Taxonomy" id="309806"/>
    <lineage>
        <taxon>Bacteria</taxon>
        <taxon>Pseudomonadati</taxon>
        <taxon>Aquificota</taxon>
        <taxon>Aquificia</taxon>
        <taxon>Aquificales</taxon>
        <taxon>Hydrogenothermaceae</taxon>
        <taxon>Sulfurihydrogenibium</taxon>
    </lineage>
</organism>
<dbReference type="GO" id="GO:0005737">
    <property type="term" value="C:cytoplasm"/>
    <property type="evidence" value="ECO:0007669"/>
    <property type="project" value="UniProtKB-ARBA"/>
</dbReference>
<evidence type="ECO:0000256" key="3">
    <source>
        <dbReference type="ARBA" id="ARBA00023274"/>
    </source>
</evidence>
<evidence type="ECO:0000313" key="7">
    <source>
        <dbReference type="EMBL" id="HEV09614.1"/>
    </source>
</evidence>
<dbReference type="HAMAP" id="MF_00360">
    <property type="entry name" value="Ribosomal_bS6"/>
    <property type="match status" value="1"/>
</dbReference>
<dbReference type="InterPro" id="IPR014717">
    <property type="entry name" value="Transl_elong_EF1B/ribsomal_bS6"/>
</dbReference>
<comment type="caution">
    <text evidence="7">The sequence shown here is derived from an EMBL/GenBank/DDBJ whole genome shotgun (WGS) entry which is preliminary data.</text>
</comment>
<dbReference type="InterPro" id="IPR035980">
    <property type="entry name" value="Ribosomal_bS6_sf"/>
</dbReference>
<dbReference type="InterPro" id="IPR020814">
    <property type="entry name" value="Ribosomal_S6_plastid/chlpt"/>
</dbReference>
<dbReference type="Pfam" id="PF01250">
    <property type="entry name" value="Ribosomal_S6"/>
    <property type="match status" value="1"/>
</dbReference>
<dbReference type="GO" id="GO:0070181">
    <property type="term" value="F:small ribosomal subunit rRNA binding"/>
    <property type="evidence" value="ECO:0007669"/>
    <property type="project" value="TreeGrafter"/>
</dbReference>
<gene>
    <name evidence="6 7" type="primary">rpsF</name>
    <name evidence="7" type="ORF">ENO34_04350</name>
</gene>